<sequence>MASQSKERGLGIRGITFPVILWLCITFAILTTAEDADEEQTDISDESLQIAEGRCYYRGLTLENGGTTKLSSPCEQWTCDADGKTVNVKGCSVRKYGSCLNMGLNATYPDCCPTSSPSC</sequence>
<gene>
    <name evidence="5" type="ORF">V5799_000282</name>
</gene>
<accession>A0AAQ4D3H2</accession>
<keyword evidence="3" id="KW-1133">Transmembrane helix</keyword>
<reference evidence="5 6" key="1">
    <citation type="journal article" date="2023" name="Arcadia Sci">
        <title>De novo assembly of a long-read Amblyomma americanum tick genome.</title>
        <authorList>
            <person name="Chou S."/>
            <person name="Poskanzer K.E."/>
            <person name="Rollins M."/>
            <person name="Thuy-Boun P.S."/>
        </authorList>
    </citation>
    <scope>NUCLEOTIDE SEQUENCE [LARGE SCALE GENOMIC DNA]</scope>
    <source>
        <strain evidence="5">F_SG_1</strain>
        <tissue evidence="5">Salivary glands</tissue>
    </source>
</reference>
<dbReference type="EMBL" id="JARKHS020035672">
    <property type="protein sequence ID" value="KAK8757012.1"/>
    <property type="molecule type" value="Genomic_DNA"/>
</dbReference>
<dbReference type="Pfam" id="PF15430">
    <property type="entry name" value="SVWC"/>
    <property type="match status" value="1"/>
</dbReference>
<dbReference type="SMART" id="SM01318">
    <property type="entry name" value="SVWC"/>
    <property type="match status" value="1"/>
</dbReference>
<evidence type="ECO:0000259" key="4">
    <source>
        <dbReference type="SMART" id="SM01318"/>
    </source>
</evidence>
<feature type="domain" description="Single" evidence="4">
    <location>
        <begin position="55"/>
        <end position="119"/>
    </location>
</feature>
<evidence type="ECO:0000313" key="5">
    <source>
        <dbReference type="EMBL" id="KAK8757012.1"/>
    </source>
</evidence>
<comment type="subcellular location">
    <subcellularLocation>
        <location evidence="1">Secreted</location>
    </subcellularLocation>
</comment>
<keyword evidence="3" id="KW-0812">Transmembrane</keyword>
<comment type="caution">
    <text evidence="5">The sequence shown here is derived from an EMBL/GenBank/DDBJ whole genome shotgun (WGS) entry which is preliminary data.</text>
</comment>
<keyword evidence="2" id="KW-0964">Secreted</keyword>
<dbReference type="AlphaFoldDB" id="A0AAQ4D3H2"/>
<protein>
    <recommendedName>
        <fullName evidence="4">Single domain-containing protein</fullName>
    </recommendedName>
</protein>
<dbReference type="GO" id="GO:0005576">
    <property type="term" value="C:extracellular region"/>
    <property type="evidence" value="ECO:0007669"/>
    <property type="project" value="UniProtKB-SubCell"/>
</dbReference>
<evidence type="ECO:0000313" key="6">
    <source>
        <dbReference type="Proteomes" id="UP001321473"/>
    </source>
</evidence>
<evidence type="ECO:0000256" key="2">
    <source>
        <dbReference type="ARBA" id="ARBA00022525"/>
    </source>
</evidence>
<dbReference type="InterPro" id="IPR029277">
    <property type="entry name" value="SVWC_dom"/>
</dbReference>
<name>A0AAQ4D3H2_AMBAM</name>
<evidence type="ECO:0000256" key="1">
    <source>
        <dbReference type="ARBA" id="ARBA00004613"/>
    </source>
</evidence>
<keyword evidence="6" id="KW-1185">Reference proteome</keyword>
<organism evidence="5 6">
    <name type="scientific">Amblyomma americanum</name>
    <name type="common">Lone star tick</name>
    <dbReference type="NCBI Taxonomy" id="6943"/>
    <lineage>
        <taxon>Eukaryota</taxon>
        <taxon>Metazoa</taxon>
        <taxon>Ecdysozoa</taxon>
        <taxon>Arthropoda</taxon>
        <taxon>Chelicerata</taxon>
        <taxon>Arachnida</taxon>
        <taxon>Acari</taxon>
        <taxon>Parasitiformes</taxon>
        <taxon>Ixodida</taxon>
        <taxon>Ixodoidea</taxon>
        <taxon>Ixodidae</taxon>
        <taxon>Amblyomminae</taxon>
        <taxon>Amblyomma</taxon>
    </lineage>
</organism>
<evidence type="ECO:0000256" key="3">
    <source>
        <dbReference type="SAM" id="Phobius"/>
    </source>
</evidence>
<dbReference type="Proteomes" id="UP001321473">
    <property type="component" value="Unassembled WGS sequence"/>
</dbReference>
<keyword evidence="3" id="KW-0472">Membrane</keyword>
<proteinExistence type="predicted"/>
<feature type="transmembrane region" description="Helical" evidence="3">
    <location>
        <begin position="12"/>
        <end position="30"/>
    </location>
</feature>